<dbReference type="PROSITE" id="PS00086">
    <property type="entry name" value="CYTOCHROME_P450"/>
    <property type="match status" value="1"/>
</dbReference>
<dbReference type="Gene3D" id="1.10.630.10">
    <property type="entry name" value="Cytochrome P450"/>
    <property type="match status" value="1"/>
</dbReference>
<dbReference type="Pfam" id="PF00067">
    <property type="entry name" value="p450"/>
    <property type="match status" value="1"/>
</dbReference>
<keyword evidence="4 7" id="KW-0560">Oxidoreductase</keyword>
<gene>
    <name evidence="8" type="ORF">BN971_02004</name>
</gene>
<dbReference type="GO" id="GO:0016705">
    <property type="term" value="F:oxidoreductase activity, acting on paired donors, with incorporation or reduction of molecular oxygen"/>
    <property type="evidence" value="ECO:0007669"/>
    <property type="project" value="InterPro"/>
</dbReference>
<dbReference type="RefSeq" id="WP_085183254.1">
    <property type="nucleotide sequence ID" value="NZ_CSTD01000001.1"/>
</dbReference>
<proteinExistence type="inferred from homology"/>
<dbReference type="AlphaFoldDB" id="A0A0U0W789"/>
<evidence type="ECO:0000256" key="4">
    <source>
        <dbReference type="ARBA" id="ARBA00023002"/>
    </source>
</evidence>
<dbReference type="PANTHER" id="PTHR46696">
    <property type="entry name" value="P450, PUTATIVE (EUROFUNG)-RELATED"/>
    <property type="match status" value="1"/>
</dbReference>
<evidence type="ECO:0000256" key="1">
    <source>
        <dbReference type="ARBA" id="ARBA00010617"/>
    </source>
</evidence>
<dbReference type="InterPro" id="IPR017972">
    <property type="entry name" value="Cyt_P450_CS"/>
</dbReference>
<dbReference type="InterPro" id="IPR002397">
    <property type="entry name" value="Cyt_P450_B"/>
</dbReference>
<evidence type="ECO:0000313" key="9">
    <source>
        <dbReference type="Proteomes" id="UP000198875"/>
    </source>
</evidence>
<dbReference type="InterPro" id="IPR036396">
    <property type="entry name" value="Cyt_P450_sf"/>
</dbReference>
<evidence type="ECO:0000256" key="5">
    <source>
        <dbReference type="ARBA" id="ARBA00023004"/>
    </source>
</evidence>
<dbReference type="OrthoDB" id="9801155at2"/>
<name>A0A0U0W789_MYCBE</name>
<keyword evidence="2 7" id="KW-0349">Heme</keyword>
<evidence type="ECO:0000256" key="6">
    <source>
        <dbReference type="ARBA" id="ARBA00023033"/>
    </source>
</evidence>
<dbReference type="PANTHER" id="PTHR46696:SF1">
    <property type="entry name" value="CYTOCHROME P450 YJIB-RELATED"/>
    <property type="match status" value="1"/>
</dbReference>
<dbReference type="InterPro" id="IPR001128">
    <property type="entry name" value="Cyt_P450"/>
</dbReference>
<organism evidence="8 9">
    <name type="scientific">Mycobacterium bohemicum DSM 44277</name>
    <dbReference type="NCBI Taxonomy" id="1236609"/>
    <lineage>
        <taxon>Bacteria</taxon>
        <taxon>Bacillati</taxon>
        <taxon>Actinomycetota</taxon>
        <taxon>Actinomycetes</taxon>
        <taxon>Mycobacteriales</taxon>
        <taxon>Mycobacteriaceae</taxon>
        <taxon>Mycobacterium</taxon>
    </lineage>
</organism>
<comment type="similarity">
    <text evidence="1 7">Belongs to the cytochrome P450 family.</text>
</comment>
<protein>
    <submittedName>
        <fullName evidence="8">Cytochrome P450</fullName>
    </submittedName>
</protein>
<evidence type="ECO:0000313" key="8">
    <source>
        <dbReference type="EMBL" id="CPR10706.1"/>
    </source>
</evidence>
<dbReference type="Proteomes" id="UP000198875">
    <property type="component" value="Unassembled WGS sequence"/>
</dbReference>
<dbReference type="SUPFAM" id="SSF48264">
    <property type="entry name" value="Cytochrome P450"/>
    <property type="match status" value="1"/>
</dbReference>
<dbReference type="GO" id="GO:0004497">
    <property type="term" value="F:monooxygenase activity"/>
    <property type="evidence" value="ECO:0007669"/>
    <property type="project" value="UniProtKB-KW"/>
</dbReference>
<dbReference type="EMBL" id="CSTD01000001">
    <property type="protein sequence ID" value="CPR10706.1"/>
    <property type="molecule type" value="Genomic_DNA"/>
</dbReference>
<evidence type="ECO:0000256" key="2">
    <source>
        <dbReference type="ARBA" id="ARBA00022617"/>
    </source>
</evidence>
<keyword evidence="5 7" id="KW-0408">Iron</keyword>
<reference evidence="8 9" key="1">
    <citation type="submission" date="2015-03" db="EMBL/GenBank/DDBJ databases">
        <authorList>
            <person name="Murphy D."/>
        </authorList>
    </citation>
    <scope>NUCLEOTIDE SEQUENCE [LARGE SCALE GENOMIC DNA]</scope>
    <source>
        <strain evidence="8 9">DSM 44277</strain>
    </source>
</reference>
<accession>A0A0U0W789</accession>
<keyword evidence="3 7" id="KW-0479">Metal-binding</keyword>
<evidence type="ECO:0000256" key="7">
    <source>
        <dbReference type="RuleBase" id="RU000461"/>
    </source>
</evidence>
<sequence>MVHPRRGHGAPTYGSSVYTTEAIIDPYPHYRRLRELGPVVWLSHHRVYALPRYRECKAVLRDDGAFTSTGGVALNPISNRLSRGTTLASDGAEHERRRRLVAHRMLPRALHAISDRVERLAGEVVDAALRRGEVDGAQLAAALPLGVVPDLVGWPADRREHLLHWAGATFDVLGPLNGRTVHAAPRGLHMLRFARQVVRRRDVIPGSMADELLAAADEGALAAKECPKLMVDYLGPALDTTIGAISNALYLFATHPDQWELLKADPERISNAINEIVRYESPLRAFGRRVAAETEIAGITLPKGSQVLVVYSSANRDESEWESPEAFDIGRDAGRHLGFGQGAHACAGQGLARLETGAFLRALIARVDRLEITGSPKWALNNIIRRHERLPLRLVAA</sequence>
<dbReference type="GO" id="GO:0005506">
    <property type="term" value="F:iron ion binding"/>
    <property type="evidence" value="ECO:0007669"/>
    <property type="project" value="InterPro"/>
</dbReference>
<dbReference type="PRINTS" id="PR00359">
    <property type="entry name" value="BP450"/>
</dbReference>
<keyword evidence="6 7" id="KW-0503">Monooxygenase</keyword>
<evidence type="ECO:0000256" key="3">
    <source>
        <dbReference type="ARBA" id="ARBA00022723"/>
    </source>
</evidence>
<dbReference type="GO" id="GO:0020037">
    <property type="term" value="F:heme binding"/>
    <property type="evidence" value="ECO:0007669"/>
    <property type="project" value="InterPro"/>
</dbReference>